<accession>A0A3M7Q820</accession>
<comment type="caution">
    <text evidence="1">The sequence shown here is derived from an EMBL/GenBank/DDBJ whole genome shotgun (WGS) entry which is preliminary data.</text>
</comment>
<evidence type="ECO:0000313" key="1">
    <source>
        <dbReference type="EMBL" id="RNA07324.1"/>
    </source>
</evidence>
<organism evidence="1 2">
    <name type="scientific">Brachionus plicatilis</name>
    <name type="common">Marine rotifer</name>
    <name type="synonym">Brachionus muelleri</name>
    <dbReference type="NCBI Taxonomy" id="10195"/>
    <lineage>
        <taxon>Eukaryota</taxon>
        <taxon>Metazoa</taxon>
        <taxon>Spiralia</taxon>
        <taxon>Gnathifera</taxon>
        <taxon>Rotifera</taxon>
        <taxon>Eurotatoria</taxon>
        <taxon>Monogononta</taxon>
        <taxon>Pseudotrocha</taxon>
        <taxon>Ploima</taxon>
        <taxon>Brachionidae</taxon>
        <taxon>Brachionus</taxon>
    </lineage>
</organism>
<keyword evidence="2" id="KW-1185">Reference proteome</keyword>
<proteinExistence type="predicted"/>
<evidence type="ECO:0000313" key="2">
    <source>
        <dbReference type="Proteomes" id="UP000276133"/>
    </source>
</evidence>
<sequence length="84" mass="9584">MESDIVIHLYILKNKKIAKIMNLLLIHNPPWDQLIVSSLEKSFFPGAVPNGRAFFSAHTILYKLVLRVNELKPISVGIFVHMTN</sequence>
<dbReference type="EMBL" id="REGN01007085">
    <property type="protein sequence ID" value="RNA07324.1"/>
    <property type="molecule type" value="Genomic_DNA"/>
</dbReference>
<dbReference type="Proteomes" id="UP000276133">
    <property type="component" value="Unassembled WGS sequence"/>
</dbReference>
<gene>
    <name evidence="1" type="ORF">BpHYR1_022884</name>
</gene>
<reference evidence="1 2" key="1">
    <citation type="journal article" date="2018" name="Sci. Rep.">
        <title>Genomic signatures of local adaptation to the degree of environmental predictability in rotifers.</title>
        <authorList>
            <person name="Franch-Gras L."/>
            <person name="Hahn C."/>
            <person name="Garcia-Roger E.M."/>
            <person name="Carmona M.J."/>
            <person name="Serra M."/>
            <person name="Gomez A."/>
        </authorList>
    </citation>
    <scope>NUCLEOTIDE SEQUENCE [LARGE SCALE GENOMIC DNA]</scope>
    <source>
        <strain evidence="1">HYR1</strain>
    </source>
</reference>
<protein>
    <submittedName>
        <fullName evidence="1">Uncharacterized protein</fullName>
    </submittedName>
</protein>
<dbReference type="AlphaFoldDB" id="A0A3M7Q820"/>
<name>A0A3M7Q820_BRAPC</name>